<evidence type="ECO:0000256" key="7">
    <source>
        <dbReference type="ARBA" id="ARBA00022927"/>
    </source>
</evidence>
<evidence type="ECO:0000313" key="13">
    <source>
        <dbReference type="Proteomes" id="UP000482155"/>
    </source>
</evidence>
<reference evidence="12 13" key="1">
    <citation type="submission" date="2020-02" db="EMBL/GenBank/DDBJ databases">
        <authorList>
            <person name="Kim M.K."/>
        </authorList>
    </citation>
    <scope>NUCLEOTIDE SEQUENCE [LARGE SCALE GENOMIC DNA]</scope>
    <source>
        <strain evidence="12 13">17J57-3</strain>
    </source>
</reference>
<keyword evidence="9" id="KW-0472">Membrane</keyword>
<gene>
    <name evidence="12" type="ORF">G3574_09700</name>
</gene>
<evidence type="ECO:0000256" key="6">
    <source>
        <dbReference type="ARBA" id="ARBA00022692"/>
    </source>
</evidence>
<dbReference type="GO" id="GO:0015627">
    <property type="term" value="C:type II protein secretion system complex"/>
    <property type="evidence" value="ECO:0007669"/>
    <property type="project" value="InterPro"/>
</dbReference>
<evidence type="ECO:0000259" key="11">
    <source>
        <dbReference type="Pfam" id="PF12693"/>
    </source>
</evidence>
<evidence type="ECO:0000256" key="2">
    <source>
        <dbReference type="ARBA" id="ARBA00005318"/>
    </source>
</evidence>
<organism evidence="12 13">
    <name type="scientific">Noviherbaspirillum galbum</name>
    <dbReference type="NCBI Taxonomy" id="2709383"/>
    <lineage>
        <taxon>Bacteria</taxon>
        <taxon>Pseudomonadati</taxon>
        <taxon>Pseudomonadota</taxon>
        <taxon>Betaproteobacteria</taxon>
        <taxon>Burkholderiales</taxon>
        <taxon>Oxalobacteraceae</taxon>
        <taxon>Noviherbaspirillum</taxon>
    </lineage>
</organism>
<dbReference type="GO" id="GO:0015628">
    <property type="term" value="P:protein secretion by the type II secretion system"/>
    <property type="evidence" value="ECO:0007669"/>
    <property type="project" value="InterPro"/>
</dbReference>
<sequence length="396" mass="42832">MPLYCQYALATTNGSVEREGVTSLPELGDMARRAQRVVLLLAASDVTLLRVKVPPLSPGKLRTALPNLVEDSLMADPADCVIVPGATLDGLRTVAVADRGWVELLHKSLTTLGARKVVALPAQFCLPVPDGTVTASVMEQGDDIEVALRLAPQEGIGLPILADQPETAAFEVIQAICTVVPHSPVTLYVPQSRLRDYQDSMNIVPALDERIKLHADNWPRWIDGASNAQVDLMSGLAGGASAGFDWRPWRWPLVLATLLLAINAVGLNIDWLRMRREADGLRNNMTQTYRNAFPKETVVIDPVAQLRQKIASGQRDAGQLAADDFLSMAAAVGEVMRGIAPGQTPIASLEYHERALTMKLKPNAAITEEQLRPALAARNLSLTQPNAGIFQIRSGK</sequence>
<dbReference type="GO" id="GO:0005886">
    <property type="term" value="C:plasma membrane"/>
    <property type="evidence" value="ECO:0007669"/>
    <property type="project" value="UniProtKB-SubCell"/>
</dbReference>
<dbReference type="EMBL" id="JAAIVB010000035">
    <property type="protein sequence ID" value="NEX61353.1"/>
    <property type="molecule type" value="Genomic_DNA"/>
</dbReference>
<evidence type="ECO:0000256" key="5">
    <source>
        <dbReference type="ARBA" id="ARBA00022519"/>
    </source>
</evidence>
<dbReference type="Gene3D" id="3.30.420.380">
    <property type="match status" value="1"/>
</dbReference>
<dbReference type="GO" id="GO:0009276">
    <property type="term" value="C:Gram-negative-bacterium-type cell wall"/>
    <property type="evidence" value="ECO:0007669"/>
    <property type="project" value="InterPro"/>
</dbReference>
<dbReference type="InterPro" id="IPR043129">
    <property type="entry name" value="ATPase_NBD"/>
</dbReference>
<dbReference type="SUPFAM" id="SSF53067">
    <property type="entry name" value="Actin-like ATPase domain"/>
    <property type="match status" value="1"/>
</dbReference>
<comment type="similarity">
    <text evidence="2">Belongs to the GSP L family.</text>
</comment>
<evidence type="ECO:0000256" key="1">
    <source>
        <dbReference type="ARBA" id="ARBA00004377"/>
    </source>
</evidence>
<dbReference type="PIRSF" id="PIRSF015761">
    <property type="entry name" value="Protein_L"/>
    <property type="match status" value="1"/>
</dbReference>
<dbReference type="NCBIfam" id="TIGR01709">
    <property type="entry name" value="typeII_sec_gspL"/>
    <property type="match status" value="1"/>
</dbReference>
<dbReference type="Pfam" id="PF12693">
    <property type="entry name" value="GspL_C"/>
    <property type="match status" value="1"/>
</dbReference>
<dbReference type="InterPro" id="IPR024230">
    <property type="entry name" value="GspL_cyto_dom"/>
</dbReference>
<name>A0A6B3SKN8_9BURK</name>
<evidence type="ECO:0000313" key="12">
    <source>
        <dbReference type="EMBL" id="NEX61353.1"/>
    </source>
</evidence>
<keyword evidence="5" id="KW-0997">Cell inner membrane</keyword>
<evidence type="ECO:0000256" key="4">
    <source>
        <dbReference type="ARBA" id="ARBA00022475"/>
    </source>
</evidence>
<feature type="domain" description="GspL periplasmic" evidence="11">
    <location>
        <begin position="246"/>
        <end position="383"/>
    </location>
</feature>
<comment type="subcellular location">
    <subcellularLocation>
        <location evidence="1">Cell inner membrane</location>
        <topology evidence="1">Single-pass membrane protein</topology>
    </subcellularLocation>
</comment>
<protein>
    <submittedName>
        <fullName evidence="12">General secretion pathway protein GspL</fullName>
    </submittedName>
</protein>
<keyword evidence="6" id="KW-0812">Transmembrane</keyword>
<keyword evidence="7" id="KW-0653">Protein transport</keyword>
<dbReference type="Proteomes" id="UP000482155">
    <property type="component" value="Unassembled WGS sequence"/>
</dbReference>
<dbReference type="InterPro" id="IPR007812">
    <property type="entry name" value="T2SS_protein-GspL"/>
</dbReference>
<accession>A0A6B3SKN8</accession>
<keyword evidence="8" id="KW-1133">Transmembrane helix</keyword>
<proteinExistence type="inferred from homology"/>
<feature type="domain" description="GspL cytoplasmic actin-ATPase-like" evidence="10">
    <location>
        <begin position="23"/>
        <end position="135"/>
    </location>
</feature>
<evidence type="ECO:0000256" key="9">
    <source>
        <dbReference type="ARBA" id="ARBA00023136"/>
    </source>
</evidence>
<evidence type="ECO:0000256" key="8">
    <source>
        <dbReference type="ARBA" id="ARBA00022989"/>
    </source>
</evidence>
<keyword evidence="3" id="KW-0813">Transport</keyword>
<comment type="caution">
    <text evidence="12">The sequence shown here is derived from an EMBL/GenBank/DDBJ whole genome shotgun (WGS) entry which is preliminary data.</text>
</comment>
<dbReference type="AlphaFoldDB" id="A0A6B3SKN8"/>
<dbReference type="Pfam" id="PF05134">
    <property type="entry name" value="T2SSL"/>
    <property type="match status" value="1"/>
</dbReference>
<evidence type="ECO:0000256" key="3">
    <source>
        <dbReference type="ARBA" id="ARBA00022448"/>
    </source>
</evidence>
<keyword evidence="13" id="KW-1185">Reference proteome</keyword>
<dbReference type="InterPro" id="IPR025691">
    <property type="entry name" value="GspL_pp_dom"/>
</dbReference>
<keyword evidence="4" id="KW-1003">Cell membrane</keyword>
<evidence type="ECO:0000259" key="10">
    <source>
        <dbReference type="Pfam" id="PF05134"/>
    </source>
</evidence>